<dbReference type="AlphaFoldDB" id="A0A7J5TX85"/>
<comment type="caution">
    <text evidence="3">The sequence shown here is derived from an EMBL/GenBank/DDBJ whole genome shotgun (WGS) entry which is preliminary data.</text>
</comment>
<evidence type="ECO:0000313" key="3">
    <source>
        <dbReference type="EMBL" id="KAB7729033.1"/>
    </source>
</evidence>
<feature type="region of interest" description="Disordered" evidence="1">
    <location>
        <begin position="154"/>
        <end position="183"/>
    </location>
</feature>
<keyword evidence="4" id="KW-1185">Reference proteome</keyword>
<proteinExistence type="predicted"/>
<accession>A0A7J5TX85</accession>
<dbReference type="EMBL" id="WELI01000006">
    <property type="protein sequence ID" value="KAB7729033.1"/>
    <property type="molecule type" value="Genomic_DNA"/>
</dbReference>
<feature type="transmembrane region" description="Helical" evidence="2">
    <location>
        <begin position="47"/>
        <end position="65"/>
    </location>
</feature>
<dbReference type="RefSeq" id="WP_152125146.1">
    <property type="nucleotide sequence ID" value="NZ_WELI01000006.1"/>
</dbReference>
<evidence type="ECO:0000313" key="4">
    <source>
        <dbReference type="Proteomes" id="UP000488299"/>
    </source>
</evidence>
<organism evidence="3 4">
    <name type="scientific">Rudanella paleaurantiibacter</name>
    <dbReference type="NCBI Taxonomy" id="2614655"/>
    <lineage>
        <taxon>Bacteria</taxon>
        <taxon>Pseudomonadati</taxon>
        <taxon>Bacteroidota</taxon>
        <taxon>Cytophagia</taxon>
        <taxon>Cytophagales</taxon>
        <taxon>Cytophagaceae</taxon>
        <taxon>Rudanella</taxon>
    </lineage>
</organism>
<sequence length="183" mass="20214">MEDPKVLFADTTARRAELMKATERFKTSIQDSVDSIKGDAAETGKTVALVAGVALGVFLIANAILPKSDEYRYAEKYGERDDDDDEEEYDNQYNFVSEDADPRFKSKHQLVQEKERTAKKSAIGGLIGGLLTSVLTSIAREQLSNALTRFRSNNAIDSGTNTYPTESYRPHVPTQPAGYPSQV</sequence>
<protein>
    <submittedName>
        <fullName evidence="3">Uncharacterized protein</fullName>
    </submittedName>
</protein>
<feature type="compositionally biased region" description="Polar residues" evidence="1">
    <location>
        <begin position="154"/>
        <end position="165"/>
    </location>
</feature>
<evidence type="ECO:0000256" key="1">
    <source>
        <dbReference type="SAM" id="MobiDB-lite"/>
    </source>
</evidence>
<keyword evidence="2" id="KW-0812">Transmembrane</keyword>
<gene>
    <name evidence="3" type="ORF">F5984_15380</name>
</gene>
<name>A0A7J5TX85_9BACT</name>
<dbReference type="Proteomes" id="UP000488299">
    <property type="component" value="Unassembled WGS sequence"/>
</dbReference>
<reference evidence="3 4" key="1">
    <citation type="submission" date="2019-10" db="EMBL/GenBank/DDBJ databases">
        <title>Rudanella paleaurantiibacter sp. nov., isolated from sludge.</title>
        <authorList>
            <person name="Xu S.Q."/>
        </authorList>
    </citation>
    <scope>NUCLEOTIDE SEQUENCE [LARGE SCALE GENOMIC DNA]</scope>
    <source>
        <strain evidence="3 4">HX-22-17</strain>
    </source>
</reference>
<keyword evidence="2" id="KW-1133">Transmembrane helix</keyword>
<keyword evidence="2" id="KW-0472">Membrane</keyword>
<evidence type="ECO:0000256" key="2">
    <source>
        <dbReference type="SAM" id="Phobius"/>
    </source>
</evidence>